<evidence type="ECO:0000313" key="3">
    <source>
        <dbReference type="Proteomes" id="UP001459204"/>
    </source>
</evidence>
<gene>
    <name evidence="2" type="ORF">AAD027_15325</name>
</gene>
<proteinExistence type="predicted"/>
<evidence type="ECO:0000313" key="2">
    <source>
        <dbReference type="EMBL" id="MEL1265725.1"/>
    </source>
</evidence>
<dbReference type="Pfam" id="PF08818">
    <property type="entry name" value="DUF1801"/>
    <property type="match status" value="1"/>
</dbReference>
<evidence type="ECO:0000259" key="1">
    <source>
        <dbReference type="Pfam" id="PF08818"/>
    </source>
</evidence>
<dbReference type="RefSeq" id="WP_341726899.1">
    <property type="nucleotide sequence ID" value="NZ_JBBWWT010000008.1"/>
</dbReference>
<dbReference type="InterPro" id="IPR014922">
    <property type="entry name" value="YdhG-like"/>
</dbReference>
<dbReference type="Proteomes" id="UP001459204">
    <property type="component" value="Unassembled WGS sequence"/>
</dbReference>
<protein>
    <submittedName>
        <fullName evidence="2">DUF1801 domain-containing protein</fullName>
    </submittedName>
</protein>
<name>A0ABU9J399_9GAMM</name>
<keyword evidence="3" id="KW-1185">Reference proteome</keyword>
<feature type="domain" description="YdhG-like" evidence="1">
    <location>
        <begin position="33"/>
        <end position="126"/>
    </location>
</feature>
<reference evidence="2 3" key="1">
    <citation type="submission" date="2024-04" db="EMBL/GenBank/DDBJ databases">
        <title>Draft genome sequence of Pseudoxanthomonas putridarboris WD12.</title>
        <authorList>
            <person name="Oh J."/>
        </authorList>
    </citation>
    <scope>NUCLEOTIDE SEQUENCE [LARGE SCALE GENOMIC DNA]</scope>
    <source>
        <strain evidence="2 3">WD12</strain>
    </source>
</reference>
<accession>A0ABU9J399</accession>
<comment type="caution">
    <text evidence="2">The sequence shown here is derived from an EMBL/GenBank/DDBJ whole genome shotgun (WGS) entry which is preliminary data.</text>
</comment>
<dbReference type="EMBL" id="JBBWWT010000008">
    <property type="protein sequence ID" value="MEL1265725.1"/>
    <property type="molecule type" value="Genomic_DNA"/>
</dbReference>
<sequence length="178" mass="20060">MEKTSDAKEAAEASPFRLIDARIKELADWRGGTLARVRTLIQHADPEVVEERKWRGVPVWSHAGIICTDETYKAAVKLTLANGHRAGGPFRPLQCQPGRQYLSRHRYPEGDKIDGAALKALIRAAVALDGHVEEEGKERLRRTCVPTPARIRRAGVHTPWDLDQETPCRPRITCRRSR</sequence>
<organism evidence="2 3">
    <name type="scientific">Pseudoxanthomonas putridarboris</name>
    <dbReference type="NCBI Taxonomy" id="752605"/>
    <lineage>
        <taxon>Bacteria</taxon>
        <taxon>Pseudomonadati</taxon>
        <taxon>Pseudomonadota</taxon>
        <taxon>Gammaproteobacteria</taxon>
        <taxon>Lysobacterales</taxon>
        <taxon>Lysobacteraceae</taxon>
        <taxon>Pseudoxanthomonas</taxon>
    </lineage>
</organism>
<dbReference type="SUPFAM" id="SSF159888">
    <property type="entry name" value="YdhG-like"/>
    <property type="match status" value="1"/>
</dbReference>